<keyword evidence="4" id="KW-0325">Glycoprotein</keyword>
<evidence type="ECO:0000256" key="3">
    <source>
        <dbReference type="ARBA" id="ARBA00023157"/>
    </source>
</evidence>
<keyword evidence="7" id="KW-1133">Transmembrane helix</keyword>
<dbReference type="PANTHER" id="PTHR11640:SF31">
    <property type="entry name" value="IRREGULAR CHIASM C-ROUGHEST PROTEIN-RELATED"/>
    <property type="match status" value="1"/>
</dbReference>
<dbReference type="GO" id="GO:0005911">
    <property type="term" value="C:cell-cell junction"/>
    <property type="evidence" value="ECO:0007669"/>
    <property type="project" value="TreeGrafter"/>
</dbReference>
<keyword evidence="7" id="KW-0812">Transmembrane</keyword>
<dbReference type="InterPro" id="IPR013162">
    <property type="entry name" value="CD80_C2-set"/>
</dbReference>
<feature type="compositionally biased region" description="Polar residues" evidence="6">
    <location>
        <begin position="552"/>
        <end position="561"/>
    </location>
</feature>
<dbReference type="PROSITE" id="PS50835">
    <property type="entry name" value="IG_LIKE"/>
    <property type="match status" value="5"/>
</dbReference>
<proteinExistence type="predicted"/>
<dbReference type="Pfam" id="PF13927">
    <property type="entry name" value="Ig_3"/>
    <property type="match status" value="2"/>
</dbReference>
<feature type="transmembrane region" description="Helical" evidence="7">
    <location>
        <begin position="508"/>
        <end position="531"/>
    </location>
</feature>
<feature type="domain" description="Ig-like" evidence="8">
    <location>
        <begin position="321"/>
        <end position="397"/>
    </location>
</feature>
<name>A0A6A4WCW2_AMPAM</name>
<comment type="caution">
    <text evidence="9">The sequence shown here is derived from an EMBL/GenBank/DDBJ whole genome shotgun (WGS) entry which is preliminary data.</text>
</comment>
<dbReference type="InterPro" id="IPR003598">
    <property type="entry name" value="Ig_sub2"/>
</dbReference>
<comment type="subcellular location">
    <subcellularLocation>
        <location evidence="1">Membrane</location>
        <topology evidence="1">Single-pass type I membrane protein</topology>
    </subcellularLocation>
</comment>
<dbReference type="Gene3D" id="2.60.40.10">
    <property type="entry name" value="Immunoglobulins"/>
    <property type="match status" value="5"/>
</dbReference>
<dbReference type="InterPro" id="IPR013783">
    <property type="entry name" value="Ig-like_fold"/>
</dbReference>
<feature type="region of interest" description="Disordered" evidence="6">
    <location>
        <begin position="538"/>
        <end position="582"/>
    </location>
</feature>
<accession>A0A6A4WCW2</accession>
<keyword evidence="2 7" id="KW-0472">Membrane</keyword>
<dbReference type="GO" id="GO:0050839">
    <property type="term" value="F:cell adhesion molecule binding"/>
    <property type="evidence" value="ECO:0007669"/>
    <property type="project" value="TreeGrafter"/>
</dbReference>
<sequence>MMEGRWLDDRQLAVTDLWQMTSAVQTFSTEPEDQSVETGQTVVLPCKVDGAAGAVQWTRDEFGLGVDRDLPSWPRYKDDRHRPRRCLLAGSAARWRSRMTPVFQCQVGAAAGSPGIRSRNARLNVLVPPSAPRIVQGEDLSTTAGVVIKLQCESRGGKPPPKLEWFDSDGTQLENNITSEDRHMSDGKRYVVESTILLEPEARHDGANITCKAKNEALDEPQSVALTLHVKYPPEVAVEIDSTQVNEYDDVTFKCSATANPDDDLIFKWFIRDEVVVGDHGRELKLSSIGRELNSAAVKCDVTNEIGTGSHSVDLDIRYGPRFREEPKDASAEVGEKVTVKCDVDANPSPEIVWFKRDCEGCQKVVGLGSELEITVTLNSVGRYECRAATTGFPEISRQLMVFARGRPEVSARSPQRGVAGGTVTVECVVTSVPAPSATVWYLYGRPIRTDSGRYKTVDEPIEGGVRSLLVISGASESDFGLYNCTFHNEYGADSATVLLQKQESVPLLIVLSGVVGGIIVIISAILLLVMCRRHRQPGGRAPADGSEKTSGRPSDQSSADTDLKMELRSTSSLSGQTASERWDDELSSYRYPDDMTDASFPPVRQAQNNAGYISYPNYERDYAPSPVPASYADPRLSARYGNPYLRANSLTNLPPPAGYGARRAATATAAQHITAAGQPPPGRLATHV</sequence>
<evidence type="ECO:0000256" key="2">
    <source>
        <dbReference type="ARBA" id="ARBA00023136"/>
    </source>
</evidence>
<dbReference type="SMART" id="SM00408">
    <property type="entry name" value="IGc2"/>
    <property type="match status" value="4"/>
</dbReference>
<dbReference type="InterPro" id="IPR007110">
    <property type="entry name" value="Ig-like_dom"/>
</dbReference>
<dbReference type="GO" id="GO:0005886">
    <property type="term" value="C:plasma membrane"/>
    <property type="evidence" value="ECO:0007669"/>
    <property type="project" value="TreeGrafter"/>
</dbReference>
<dbReference type="InterPro" id="IPR036179">
    <property type="entry name" value="Ig-like_dom_sf"/>
</dbReference>
<evidence type="ECO:0000256" key="7">
    <source>
        <dbReference type="SAM" id="Phobius"/>
    </source>
</evidence>
<dbReference type="Proteomes" id="UP000440578">
    <property type="component" value="Unassembled WGS sequence"/>
</dbReference>
<feature type="domain" description="Ig-like" evidence="8">
    <location>
        <begin position="234"/>
        <end position="316"/>
    </location>
</feature>
<evidence type="ECO:0000256" key="4">
    <source>
        <dbReference type="ARBA" id="ARBA00023180"/>
    </source>
</evidence>
<reference evidence="9 10" key="1">
    <citation type="submission" date="2019-07" db="EMBL/GenBank/DDBJ databases">
        <title>Draft genome assembly of a fouling barnacle, Amphibalanus amphitrite (Darwin, 1854): The first reference genome for Thecostraca.</title>
        <authorList>
            <person name="Kim W."/>
        </authorList>
    </citation>
    <scope>NUCLEOTIDE SEQUENCE [LARGE SCALE GENOMIC DNA]</scope>
    <source>
        <strain evidence="9">SNU_AA5</strain>
        <tissue evidence="9">Soma without cirri and trophi</tissue>
    </source>
</reference>
<protein>
    <submittedName>
        <fullName evidence="9">Irregular chiasm C-roughest protein</fullName>
    </submittedName>
</protein>
<feature type="compositionally biased region" description="Polar residues" evidence="6">
    <location>
        <begin position="569"/>
        <end position="580"/>
    </location>
</feature>
<dbReference type="InterPro" id="IPR051275">
    <property type="entry name" value="Cell_adhesion_signaling"/>
</dbReference>
<dbReference type="EMBL" id="VIIS01001143">
    <property type="protein sequence ID" value="KAF0301624.1"/>
    <property type="molecule type" value="Genomic_DNA"/>
</dbReference>
<gene>
    <name evidence="9" type="primary">rst_4</name>
    <name evidence="9" type="ORF">FJT64_026132</name>
</gene>
<evidence type="ECO:0000256" key="5">
    <source>
        <dbReference type="ARBA" id="ARBA00023319"/>
    </source>
</evidence>
<feature type="domain" description="Ig-like" evidence="8">
    <location>
        <begin position="25"/>
        <end position="60"/>
    </location>
</feature>
<evidence type="ECO:0000313" key="10">
    <source>
        <dbReference type="Proteomes" id="UP000440578"/>
    </source>
</evidence>
<feature type="domain" description="Ig-like" evidence="8">
    <location>
        <begin position="408"/>
        <end position="501"/>
    </location>
</feature>
<feature type="domain" description="Ig-like" evidence="8">
    <location>
        <begin position="132"/>
        <end position="227"/>
    </location>
</feature>
<evidence type="ECO:0000259" key="8">
    <source>
        <dbReference type="PROSITE" id="PS50835"/>
    </source>
</evidence>
<evidence type="ECO:0000256" key="1">
    <source>
        <dbReference type="ARBA" id="ARBA00004479"/>
    </source>
</evidence>
<evidence type="ECO:0000313" key="9">
    <source>
        <dbReference type="EMBL" id="KAF0301624.1"/>
    </source>
</evidence>
<dbReference type="AlphaFoldDB" id="A0A6A4WCW2"/>
<dbReference type="Pfam" id="PF08205">
    <property type="entry name" value="C2-set_2"/>
    <property type="match status" value="1"/>
</dbReference>
<keyword evidence="10" id="KW-1185">Reference proteome</keyword>
<keyword evidence="5" id="KW-0393">Immunoglobulin domain</keyword>
<dbReference type="GO" id="GO:0098609">
    <property type="term" value="P:cell-cell adhesion"/>
    <property type="evidence" value="ECO:0007669"/>
    <property type="project" value="TreeGrafter"/>
</dbReference>
<dbReference type="InterPro" id="IPR003599">
    <property type="entry name" value="Ig_sub"/>
</dbReference>
<dbReference type="SMART" id="SM00409">
    <property type="entry name" value="IG"/>
    <property type="match status" value="5"/>
</dbReference>
<keyword evidence="3" id="KW-1015">Disulfide bond</keyword>
<organism evidence="9 10">
    <name type="scientific">Amphibalanus amphitrite</name>
    <name type="common">Striped barnacle</name>
    <name type="synonym">Balanus amphitrite</name>
    <dbReference type="NCBI Taxonomy" id="1232801"/>
    <lineage>
        <taxon>Eukaryota</taxon>
        <taxon>Metazoa</taxon>
        <taxon>Ecdysozoa</taxon>
        <taxon>Arthropoda</taxon>
        <taxon>Crustacea</taxon>
        <taxon>Multicrustacea</taxon>
        <taxon>Cirripedia</taxon>
        <taxon>Thoracica</taxon>
        <taxon>Thoracicalcarea</taxon>
        <taxon>Balanomorpha</taxon>
        <taxon>Balanoidea</taxon>
        <taxon>Balanidae</taxon>
        <taxon>Amphibalaninae</taxon>
        <taxon>Amphibalanus</taxon>
    </lineage>
</organism>
<dbReference type="SUPFAM" id="SSF48726">
    <property type="entry name" value="Immunoglobulin"/>
    <property type="match status" value="4"/>
</dbReference>
<evidence type="ECO:0000256" key="6">
    <source>
        <dbReference type="SAM" id="MobiDB-lite"/>
    </source>
</evidence>
<dbReference type="OrthoDB" id="6413693at2759"/>
<dbReference type="PANTHER" id="PTHR11640">
    <property type="entry name" value="NEPHRIN"/>
    <property type="match status" value="1"/>
</dbReference>